<dbReference type="PANTHER" id="PTHR34820:SF4">
    <property type="entry name" value="INNER MEMBRANE PROTEIN YEBZ"/>
    <property type="match status" value="1"/>
</dbReference>
<dbReference type="RefSeq" id="WP_101177563.1">
    <property type="nucleotide sequence ID" value="NZ_PISE01000026.1"/>
</dbReference>
<comment type="subcellular location">
    <subcellularLocation>
        <location evidence="1">Cell membrane</location>
        <topology evidence="1">Multi-pass membrane protein</topology>
    </subcellularLocation>
</comment>
<dbReference type="InterPro" id="IPR032694">
    <property type="entry name" value="CopC/D"/>
</dbReference>
<feature type="transmembrane region" description="Helical" evidence="9">
    <location>
        <begin position="187"/>
        <end position="205"/>
    </location>
</feature>
<feature type="transmembrane region" description="Helical" evidence="9">
    <location>
        <begin position="377"/>
        <end position="404"/>
    </location>
</feature>
<comment type="caution">
    <text evidence="13">The sequence shown here is derived from an EMBL/GenBank/DDBJ whole genome shotgun (WGS) entry which is preliminary data.</text>
</comment>
<feature type="transmembrane region" description="Helical" evidence="9">
    <location>
        <begin position="151"/>
        <end position="171"/>
    </location>
</feature>
<evidence type="ECO:0000259" key="11">
    <source>
        <dbReference type="Pfam" id="PF04234"/>
    </source>
</evidence>
<evidence type="ECO:0000313" key="14">
    <source>
        <dbReference type="Proteomes" id="UP000233375"/>
    </source>
</evidence>
<feature type="transmembrane region" description="Helical" evidence="9">
    <location>
        <begin position="345"/>
        <end position="365"/>
    </location>
</feature>
<evidence type="ECO:0000256" key="3">
    <source>
        <dbReference type="ARBA" id="ARBA00022692"/>
    </source>
</evidence>
<dbReference type="PANTHER" id="PTHR34820">
    <property type="entry name" value="INNER MEMBRANE PROTEIN YEBZ"/>
    <property type="match status" value="1"/>
</dbReference>
<keyword evidence="14" id="KW-1185">Reference proteome</keyword>
<dbReference type="InterPro" id="IPR007348">
    <property type="entry name" value="CopC_dom"/>
</dbReference>
<feature type="signal peptide" evidence="10">
    <location>
        <begin position="1"/>
        <end position="27"/>
    </location>
</feature>
<dbReference type="Pfam" id="PF04234">
    <property type="entry name" value="CopC"/>
    <property type="match status" value="1"/>
</dbReference>
<evidence type="ECO:0000259" key="12">
    <source>
        <dbReference type="Pfam" id="PF05425"/>
    </source>
</evidence>
<evidence type="ECO:0000256" key="5">
    <source>
        <dbReference type="ARBA" id="ARBA00022729"/>
    </source>
</evidence>
<evidence type="ECO:0000256" key="10">
    <source>
        <dbReference type="SAM" id="SignalP"/>
    </source>
</evidence>
<proteinExistence type="predicted"/>
<gene>
    <name evidence="13" type="ORF">CWS01_12635</name>
</gene>
<dbReference type="InterPro" id="IPR008457">
    <property type="entry name" value="Cu-R_CopD_dom"/>
</dbReference>
<evidence type="ECO:0008006" key="15">
    <source>
        <dbReference type="Google" id="ProtNLM"/>
    </source>
</evidence>
<reference evidence="13 14" key="1">
    <citation type="journal article" date="2003" name="Int. J. Syst. Evol. Microbiol.">
        <title>Bacillus nealsonii sp. nov., isolated from a spacecraft-assembly facility, whose spores are gamma-radiation resistant.</title>
        <authorList>
            <person name="Venkateswaran K."/>
            <person name="Kempf M."/>
            <person name="Chen F."/>
            <person name="Satomi M."/>
            <person name="Nicholson W."/>
            <person name="Kern R."/>
        </authorList>
    </citation>
    <scope>NUCLEOTIDE SEQUENCE [LARGE SCALE GENOMIC DNA]</scope>
    <source>
        <strain evidence="13 14">FO-92</strain>
    </source>
</reference>
<dbReference type="AlphaFoldDB" id="A0A2N0Z1A1"/>
<dbReference type="EMBL" id="PISE01000026">
    <property type="protein sequence ID" value="PKG23290.1"/>
    <property type="molecule type" value="Genomic_DNA"/>
</dbReference>
<feature type="domain" description="CopC" evidence="11">
    <location>
        <begin position="26"/>
        <end position="122"/>
    </location>
</feature>
<dbReference type="InterPro" id="IPR014755">
    <property type="entry name" value="Cu-Rt/internalin_Ig-like"/>
</dbReference>
<dbReference type="SUPFAM" id="SSF81296">
    <property type="entry name" value="E set domains"/>
    <property type="match status" value="1"/>
</dbReference>
<dbReference type="OrthoDB" id="2353937at2"/>
<dbReference type="Pfam" id="PF05425">
    <property type="entry name" value="CopD"/>
    <property type="match status" value="1"/>
</dbReference>
<dbReference type="Proteomes" id="UP000233375">
    <property type="component" value="Unassembled WGS sequence"/>
</dbReference>
<dbReference type="GO" id="GO:0042597">
    <property type="term" value="C:periplasmic space"/>
    <property type="evidence" value="ECO:0007669"/>
    <property type="project" value="InterPro"/>
</dbReference>
<keyword evidence="4" id="KW-0479">Metal-binding</keyword>
<feature type="transmembrane region" description="Helical" evidence="9">
    <location>
        <begin position="234"/>
        <end position="253"/>
    </location>
</feature>
<feature type="transmembrane region" description="Helical" evidence="9">
    <location>
        <begin position="265"/>
        <end position="283"/>
    </location>
</feature>
<dbReference type="GO" id="GO:0005886">
    <property type="term" value="C:plasma membrane"/>
    <property type="evidence" value="ECO:0007669"/>
    <property type="project" value="UniProtKB-SubCell"/>
</dbReference>
<keyword evidence="2" id="KW-1003">Cell membrane</keyword>
<organism evidence="13 14">
    <name type="scientific">Niallia nealsonii</name>
    <dbReference type="NCBI Taxonomy" id="115979"/>
    <lineage>
        <taxon>Bacteria</taxon>
        <taxon>Bacillati</taxon>
        <taxon>Bacillota</taxon>
        <taxon>Bacilli</taxon>
        <taxon>Bacillales</taxon>
        <taxon>Bacillaceae</taxon>
        <taxon>Niallia</taxon>
    </lineage>
</organism>
<evidence type="ECO:0000256" key="8">
    <source>
        <dbReference type="ARBA" id="ARBA00023136"/>
    </source>
</evidence>
<evidence type="ECO:0000256" key="9">
    <source>
        <dbReference type="SAM" id="Phobius"/>
    </source>
</evidence>
<evidence type="ECO:0000256" key="7">
    <source>
        <dbReference type="ARBA" id="ARBA00023008"/>
    </source>
</evidence>
<dbReference type="GO" id="GO:0005507">
    <property type="term" value="F:copper ion binding"/>
    <property type="evidence" value="ECO:0007669"/>
    <property type="project" value="InterPro"/>
</dbReference>
<feature type="domain" description="Copper resistance protein D" evidence="12">
    <location>
        <begin position="337"/>
        <end position="430"/>
    </location>
</feature>
<keyword evidence="6 9" id="KW-1133">Transmembrane helix</keyword>
<evidence type="ECO:0000313" key="13">
    <source>
        <dbReference type="EMBL" id="PKG23290.1"/>
    </source>
</evidence>
<feature type="transmembrane region" description="Helical" evidence="9">
    <location>
        <begin position="416"/>
        <end position="434"/>
    </location>
</feature>
<dbReference type="GO" id="GO:0046688">
    <property type="term" value="P:response to copper ion"/>
    <property type="evidence" value="ECO:0007669"/>
    <property type="project" value="InterPro"/>
</dbReference>
<keyword evidence="5 10" id="KW-0732">Signal</keyword>
<dbReference type="Gene3D" id="2.60.40.1220">
    <property type="match status" value="1"/>
</dbReference>
<evidence type="ECO:0000256" key="2">
    <source>
        <dbReference type="ARBA" id="ARBA00022475"/>
    </source>
</evidence>
<accession>A0A2N0Z1A1</accession>
<keyword evidence="3 9" id="KW-0812">Transmembrane</keyword>
<evidence type="ECO:0000256" key="1">
    <source>
        <dbReference type="ARBA" id="ARBA00004651"/>
    </source>
</evidence>
<evidence type="ECO:0000256" key="6">
    <source>
        <dbReference type="ARBA" id="ARBA00022989"/>
    </source>
</evidence>
<feature type="chain" id="PRO_5038447164" description="Copper resistance protein CopC" evidence="10">
    <location>
        <begin position="28"/>
        <end position="549"/>
    </location>
</feature>
<keyword evidence="8 9" id="KW-0472">Membrane</keyword>
<keyword evidence="7" id="KW-0186">Copper</keyword>
<dbReference type="InterPro" id="IPR014756">
    <property type="entry name" value="Ig_E-set"/>
</dbReference>
<name>A0A2N0Z1A1_9BACI</name>
<sequence>MNKKHIASLLLLFLSFFLLQANASAHAYITNSTPVENESLDKAPKKVEIEFNEKIQSGFTVLNVLNSAGERVDKRDVAIDKKTQKSISVTLKDGLKNDVYTVEWRVLSADGHSVSGMIPFSIGELPKGVTLPKQQYTIDKSTMIAVGINKAFLYTGLCLYVGLLLFYFVWFRTDKLASPLGSRTKKLVYTALSFLTIGIITFLMVQTQTNTGMNFLESLRPRYLLETIASTKEGTVWIIQMLLLLVLWALHLYMERKQSYQMKRYWIIPGISIIGIILAKAFIGHPSSSPYDTPAIIFDFFHLIGASIWLGGILVIVFLLKEGIVAKNGEEHDQYWHTLQNYSHWALFSVAVLAISGAINASLLIPDFHSLVSTTYGVVLLIKAGLFLVMIGFGAYHLFSRLLLSRKKIYKTSIKMEMCLGILILLTTAVFTQLQTPTLPIDKPFYGEAELGYNENISLSISPKKTGVQNEFDINLFTNDRKPMEDVEQLSISLSHEGQKTNFTLKKTADGKYSGENLKLNQPGKWEATVHVLTKDFDSYEAPFSFQVR</sequence>
<evidence type="ECO:0000256" key="4">
    <source>
        <dbReference type="ARBA" id="ARBA00022723"/>
    </source>
</evidence>
<dbReference type="GO" id="GO:0006825">
    <property type="term" value="P:copper ion transport"/>
    <property type="evidence" value="ECO:0007669"/>
    <property type="project" value="InterPro"/>
</dbReference>
<protein>
    <recommendedName>
        <fullName evidence="15">Copper resistance protein CopC</fullName>
    </recommendedName>
</protein>
<feature type="transmembrane region" description="Helical" evidence="9">
    <location>
        <begin position="295"/>
        <end position="320"/>
    </location>
</feature>